<comment type="subcellular location">
    <subcellularLocation>
        <location evidence="1">Cell membrane</location>
        <topology evidence="1">Multi-pass membrane protein</topology>
    </subcellularLocation>
</comment>
<evidence type="ECO:0000256" key="7">
    <source>
        <dbReference type="ARBA" id="ARBA00023136"/>
    </source>
</evidence>
<keyword evidence="5 9" id="KW-0812">Transmembrane</keyword>
<evidence type="ECO:0000313" key="11">
    <source>
        <dbReference type="Proteomes" id="UP000653674"/>
    </source>
</evidence>
<dbReference type="RefSeq" id="WP_168072030.1">
    <property type="nucleotide sequence ID" value="NZ_BAAAQJ010000003.1"/>
</dbReference>
<evidence type="ECO:0000256" key="2">
    <source>
        <dbReference type="ARBA" id="ARBA00009773"/>
    </source>
</evidence>
<dbReference type="InterPro" id="IPR002549">
    <property type="entry name" value="AI-2E-like"/>
</dbReference>
<evidence type="ECO:0000256" key="6">
    <source>
        <dbReference type="ARBA" id="ARBA00022989"/>
    </source>
</evidence>
<feature type="region of interest" description="Disordered" evidence="8">
    <location>
        <begin position="347"/>
        <end position="383"/>
    </location>
</feature>
<keyword evidence="7 9" id="KW-0472">Membrane</keyword>
<keyword evidence="3" id="KW-0813">Transport</keyword>
<dbReference type="PANTHER" id="PTHR21716:SF53">
    <property type="entry name" value="PERMEASE PERM-RELATED"/>
    <property type="match status" value="1"/>
</dbReference>
<dbReference type="PANTHER" id="PTHR21716">
    <property type="entry name" value="TRANSMEMBRANE PROTEIN"/>
    <property type="match status" value="1"/>
</dbReference>
<sequence length="383" mass="41446">MTTPRERTPARITLTVIGMVLLTGLALLLVYETRRVLTWIVIAAFFATALHPLASWFERRVPWIRRGLSTLLVFLLVFLVLAGLVAVFVVPLVNQGTQFVNDLPRIIHDTQAGRGPLGGLINRFHLRDYVAAHGAQLREFLTRLGAPTLGFLRGTATTVAGILTIFVLSYLMVLQGPRIVDGVLDVLAPRWGKRVRRVGRECARMITGYITGNLLISLICGVLTYVVLAVMRVPFAGLLALFVAFADLMPLIGATLGAVVATLAAFLHSLTAGIVVLVFFIVYQQIENHVLQPLIMARTVRLDPLTVVISILIGVELAGLLGALLAIPVAGVLQVVVRDVWRERRVRHAADRPPPDGGKAEPPPVGAGAEPPPGEGVTPRRTG</sequence>
<evidence type="ECO:0000256" key="8">
    <source>
        <dbReference type="SAM" id="MobiDB-lite"/>
    </source>
</evidence>
<feature type="transmembrane region" description="Helical" evidence="9">
    <location>
        <begin position="306"/>
        <end position="337"/>
    </location>
</feature>
<evidence type="ECO:0000256" key="4">
    <source>
        <dbReference type="ARBA" id="ARBA00022475"/>
    </source>
</evidence>
<feature type="transmembrane region" description="Helical" evidence="9">
    <location>
        <begin position="234"/>
        <end position="256"/>
    </location>
</feature>
<keyword evidence="4" id="KW-1003">Cell membrane</keyword>
<dbReference type="GO" id="GO:0055085">
    <property type="term" value="P:transmembrane transport"/>
    <property type="evidence" value="ECO:0007669"/>
    <property type="project" value="TreeGrafter"/>
</dbReference>
<evidence type="ECO:0000256" key="3">
    <source>
        <dbReference type="ARBA" id="ARBA00022448"/>
    </source>
</evidence>
<dbReference type="AlphaFoldDB" id="A0A8J3PPT2"/>
<dbReference type="Pfam" id="PF01594">
    <property type="entry name" value="AI-2E_transport"/>
    <property type="match status" value="1"/>
</dbReference>
<evidence type="ECO:0000313" key="10">
    <source>
        <dbReference type="EMBL" id="GIG75341.1"/>
    </source>
</evidence>
<comment type="similarity">
    <text evidence="2">Belongs to the autoinducer-2 exporter (AI-2E) (TC 2.A.86) family.</text>
</comment>
<gene>
    <name evidence="10" type="ORF">Pfl04_37450</name>
</gene>
<feature type="transmembrane region" description="Helical" evidence="9">
    <location>
        <begin position="12"/>
        <end position="31"/>
    </location>
</feature>
<dbReference type="EMBL" id="BONU01000030">
    <property type="protein sequence ID" value="GIG75341.1"/>
    <property type="molecule type" value="Genomic_DNA"/>
</dbReference>
<proteinExistence type="inferred from homology"/>
<reference evidence="10" key="1">
    <citation type="submission" date="2021-01" db="EMBL/GenBank/DDBJ databases">
        <title>Whole genome shotgun sequence of Planosporangium flavigriseum NBRC 105377.</title>
        <authorList>
            <person name="Komaki H."/>
            <person name="Tamura T."/>
        </authorList>
    </citation>
    <scope>NUCLEOTIDE SEQUENCE</scope>
    <source>
        <strain evidence="10">NBRC 105377</strain>
    </source>
</reference>
<evidence type="ECO:0000256" key="1">
    <source>
        <dbReference type="ARBA" id="ARBA00004651"/>
    </source>
</evidence>
<dbReference type="Proteomes" id="UP000653674">
    <property type="component" value="Unassembled WGS sequence"/>
</dbReference>
<evidence type="ECO:0000256" key="9">
    <source>
        <dbReference type="SAM" id="Phobius"/>
    </source>
</evidence>
<keyword evidence="6 9" id="KW-1133">Transmembrane helix</keyword>
<organism evidence="10 11">
    <name type="scientific">Planosporangium flavigriseum</name>
    <dbReference type="NCBI Taxonomy" id="373681"/>
    <lineage>
        <taxon>Bacteria</taxon>
        <taxon>Bacillati</taxon>
        <taxon>Actinomycetota</taxon>
        <taxon>Actinomycetes</taxon>
        <taxon>Micromonosporales</taxon>
        <taxon>Micromonosporaceae</taxon>
        <taxon>Planosporangium</taxon>
    </lineage>
</organism>
<feature type="transmembrane region" description="Helical" evidence="9">
    <location>
        <begin position="206"/>
        <end position="228"/>
    </location>
</feature>
<feature type="transmembrane region" description="Helical" evidence="9">
    <location>
        <begin position="151"/>
        <end position="173"/>
    </location>
</feature>
<feature type="transmembrane region" description="Helical" evidence="9">
    <location>
        <begin position="69"/>
        <end position="93"/>
    </location>
</feature>
<protein>
    <submittedName>
        <fullName evidence="10">AI-2E family transporter</fullName>
    </submittedName>
</protein>
<accession>A0A8J3PPT2</accession>
<name>A0A8J3PPT2_9ACTN</name>
<keyword evidence="11" id="KW-1185">Reference proteome</keyword>
<comment type="caution">
    <text evidence="10">The sequence shown here is derived from an EMBL/GenBank/DDBJ whole genome shotgun (WGS) entry which is preliminary data.</text>
</comment>
<feature type="compositionally biased region" description="Pro residues" evidence="8">
    <location>
        <begin position="361"/>
        <end position="374"/>
    </location>
</feature>
<feature type="transmembrane region" description="Helical" evidence="9">
    <location>
        <begin position="263"/>
        <end position="286"/>
    </location>
</feature>
<feature type="transmembrane region" description="Helical" evidence="9">
    <location>
        <begin position="37"/>
        <end position="57"/>
    </location>
</feature>
<evidence type="ECO:0000256" key="5">
    <source>
        <dbReference type="ARBA" id="ARBA00022692"/>
    </source>
</evidence>
<dbReference type="GO" id="GO:0016020">
    <property type="term" value="C:membrane"/>
    <property type="evidence" value="ECO:0007669"/>
    <property type="project" value="UniProtKB-SubCell"/>
</dbReference>